<dbReference type="OrthoDB" id="10491510at2759"/>
<dbReference type="KEGG" id="ovi:T265_14831"/>
<dbReference type="CTD" id="20328997"/>
<feature type="non-terminal residue" evidence="1">
    <location>
        <position position="177"/>
    </location>
</feature>
<reference evidence="1 2" key="1">
    <citation type="submission" date="2013-11" db="EMBL/GenBank/DDBJ databases">
        <title>Opisthorchis viverrini - life in the bile duct.</title>
        <authorList>
            <person name="Young N.D."/>
            <person name="Nagarajan N."/>
            <person name="Lin S.J."/>
            <person name="Korhonen P.K."/>
            <person name="Jex A.R."/>
            <person name="Hall R.S."/>
            <person name="Safavi-Hemami H."/>
            <person name="Kaewkong W."/>
            <person name="Bertrand D."/>
            <person name="Gao S."/>
            <person name="Seet Q."/>
            <person name="Wongkham S."/>
            <person name="Teh B.T."/>
            <person name="Wongkham C."/>
            <person name="Intapan P.M."/>
            <person name="Maleewong W."/>
            <person name="Yang X."/>
            <person name="Hu M."/>
            <person name="Wang Z."/>
            <person name="Hofmann A."/>
            <person name="Sternberg P.W."/>
            <person name="Tan P."/>
            <person name="Wang J."/>
            <person name="Gasser R.B."/>
        </authorList>
    </citation>
    <scope>NUCLEOTIDE SEQUENCE [LARGE SCALE GENOMIC DNA]</scope>
</reference>
<gene>
    <name evidence="1" type="ORF">T265_14831</name>
</gene>
<dbReference type="GeneID" id="20328997"/>
<name>A0A074ZH11_OPIVI</name>
<evidence type="ECO:0000313" key="2">
    <source>
        <dbReference type="Proteomes" id="UP000054324"/>
    </source>
</evidence>
<dbReference type="AlphaFoldDB" id="A0A074ZH11"/>
<dbReference type="Proteomes" id="UP000054324">
    <property type="component" value="Unassembled WGS sequence"/>
</dbReference>
<organism evidence="1 2">
    <name type="scientific">Opisthorchis viverrini</name>
    <name type="common">Southeast Asian liver fluke</name>
    <dbReference type="NCBI Taxonomy" id="6198"/>
    <lineage>
        <taxon>Eukaryota</taxon>
        <taxon>Metazoa</taxon>
        <taxon>Spiralia</taxon>
        <taxon>Lophotrochozoa</taxon>
        <taxon>Platyhelminthes</taxon>
        <taxon>Trematoda</taxon>
        <taxon>Digenea</taxon>
        <taxon>Opisthorchiida</taxon>
        <taxon>Opisthorchiata</taxon>
        <taxon>Opisthorchiidae</taxon>
        <taxon>Opisthorchis</taxon>
    </lineage>
</organism>
<accession>A0A074ZH11</accession>
<dbReference type="RefSeq" id="XP_009173735.1">
    <property type="nucleotide sequence ID" value="XM_009175471.1"/>
</dbReference>
<protein>
    <submittedName>
        <fullName evidence="1">Uncharacterized protein</fullName>
    </submittedName>
</protein>
<keyword evidence="2" id="KW-1185">Reference proteome</keyword>
<dbReference type="EMBL" id="KL596894">
    <property type="protein sequence ID" value="KER22525.1"/>
    <property type="molecule type" value="Genomic_DNA"/>
</dbReference>
<evidence type="ECO:0000313" key="1">
    <source>
        <dbReference type="EMBL" id="KER22525.1"/>
    </source>
</evidence>
<proteinExistence type="predicted"/>
<dbReference type="STRING" id="6198.A0A074ZH11"/>
<sequence>MVTGGHLRDTKWPKWLEREFTDRKVRGSNPTSASRLPLSRLGHPGSITGLVLPSGSMAARHQVRNCCRKVRGSNSTTVFRLFLSRLGQPGGIPALVLPWSCTQAVCAEPCLTLCASCRSKPEGTISVSENAAVTPFRRLTAMPPEGSTKAEMLPCCPGLGRSSGDTEVGFEQRIMRL</sequence>